<sequence>MGALLSTLDEAFPPKPQFSVDDIPDLSGKVVIVTGANTGIGKETAKALLAHNAKVYIAARNKEKAKRAIAELKKETGNAQAHFLKLDLSDLSSVKRAAEEFLSKEKELHILFNNAGVMVPPVEKLTTQGYDLQFGTNVLGHFYFTKLLLPSLLAGAKSSSDGKARVVNTSSSASNMVSGLDFNTFKDSPARKKKLAWILYGQSKLGNVVFARELARRYGDQGIVSTSLNPGNLKSDLQRHLSWIETFFTQLVLYPTPYGALTQLYAGTSREGADLNGEYLIPWARIGHANPAAEDRKLGEELWKWMEEQVAHV</sequence>
<dbReference type="Proteomes" id="UP000521872">
    <property type="component" value="Unassembled WGS sequence"/>
</dbReference>
<dbReference type="GO" id="GO:0016491">
    <property type="term" value="F:oxidoreductase activity"/>
    <property type="evidence" value="ECO:0007669"/>
    <property type="project" value="UniProtKB-KW"/>
</dbReference>
<protein>
    <recommendedName>
        <fullName evidence="7">NAD(P)-binding protein</fullName>
    </recommendedName>
</protein>
<comment type="similarity">
    <text evidence="1">Belongs to the short-chain dehydrogenases/reductases (SDR) family.</text>
</comment>
<dbReference type="PANTHER" id="PTHR24320:SF236">
    <property type="entry name" value="SHORT-CHAIN DEHYDROGENASE-RELATED"/>
    <property type="match status" value="1"/>
</dbReference>
<evidence type="ECO:0000313" key="6">
    <source>
        <dbReference type="Proteomes" id="UP000521872"/>
    </source>
</evidence>
<proteinExistence type="inferred from homology"/>
<dbReference type="SUPFAM" id="SSF51735">
    <property type="entry name" value="NAD(P)-binding Rossmann-fold domains"/>
    <property type="match status" value="1"/>
</dbReference>
<keyword evidence="2" id="KW-0521">NADP</keyword>
<evidence type="ECO:0000256" key="2">
    <source>
        <dbReference type="ARBA" id="ARBA00022857"/>
    </source>
</evidence>
<dbReference type="Gene3D" id="3.40.50.720">
    <property type="entry name" value="NAD(P)-binding Rossmann-like Domain"/>
    <property type="match status" value="1"/>
</dbReference>
<evidence type="ECO:0000313" key="5">
    <source>
        <dbReference type="EMBL" id="KAF4618679.1"/>
    </source>
</evidence>
<feature type="coiled-coil region" evidence="4">
    <location>
        <begin position="55"/>
        <end position="82"/>
    </location>
</feature>
<organism evidence="5 6">
    <name type="scientific">Agrocybe pediades</name>
    <dbReference type="NCBI Taxonomy" id="84607"/>
    <lineage>
        <taxon>Eukaryota</taxon>
        <taxon>Fungi</taxon>
        <taxon>Dikarya</taxon>
        <taxon>Basidiomycota</taxon>
        <taxon>Agaricomycotina</taxon>
        <taxon>Agaricomycetes</taxon>
        <taxon>Agaricomycetidae</taxon>
        <taxon>Agaricales</taxon>
        <taxon>Agaricineae</taxon>
        <taxon>Strophariaceae</taxon>
        <taxon>Agrocybe</taxon>
    </lineage>
</organism>
<dbReference type="Pfam" id="PF00106">
    <property type="entry name" value="adh_short"/>
    <property type="match status" value="1"/>
</dbReference>
<reference evidence="5 6" key="1">
    <citation type="submission" date="2019-12" db="EMBL/GenBank/DDBJ databases">
        <authorList>
            <person name="Floudas D."/>
            <person name="Bentzer J."/>
            <person name="Ahren D."/>
            <person name="Johansson T."/>
            <person name="Persson P."/>
            <person name="Tunlid A."/>
        </authorList>
    </citation>
    <scope>NUCLEOTIDE SEQUENCE [LARGE SCALE GENOMIC DNA]</scope>
    <source>
        <strain evidence="5 6">CBS 102.39</strain>
    </source>
</reference>
<dbReference type="InterPro" id="IPR002347">
    <property type="entry name" value="SDR_fam"/>
</dbReference>
<name>A0A8H4QWA0_9AGAR</name>
<dbReference type="CDD" id="cd05327">
    <property type="entry name" value="retinol-DH_like_SDR_c_like"/>
    <property type="match status" value="1"/>
</dbReference>
<gene>
    <name evidence="5" type="ORF">D9613_009856</name>
</gene>
<dbReference type="AlphaFoldDB" id="A0A8H4QWA0"/>
<evidence type="ECO:0000256" key="4">
    <source>
        <dbReference type="SAM" id="Coils"/>
    </source>
</evidence>
<keyword evidence="3" id="KW-0560">Oxidoreductase</keyword>
<evidence type="ECO:0000256" key="1">
    <source>
        <dbReference type="ARBA" id="ARBA00006484"/>
    </source>
</evidence>
<keyword evidence="4" id="KW-0175">Coiled coil</keyword>
<dbReference type="PANTHER" id="PTHR24320">
    <property type="entry name" value="RETINOL DEHYDROGENASE"/>
    <property type="match status" value="1"/>
</dbReference>
<dbReference type="EMBL" id="JAACJL010000017">
    <property type="protein sequence ID" value="KAF4618679.1"/>
    <property type="molecule type" value="Genomic_DNA"/>
</dbReference>
<evidence type="ECO:0000256" key="3">
    <source>
        <dbReference type="ARBA" id="ARBA00023002"/>
    </source>
</evidence>
<accession>A0A8H4QWA0</accession>
<evidence type="ECO:0008006" key="7">
    <source>
        <dbReference type="Google" id="ProtNLM"/>
    </source>
</evidence>
<comment type="caution">
    <text evidence="5">The sequence shown here is derived from an EMBL/GenBank/DDBJ whole genome shotgun (WGS) entry which is preliminary data.</text>
</comment>
<dbReference type="PRINTS" id="PR00081">
    <property type="entry name" value="GDHRDH"/>
</dbReference>
<dbReference type="InterPro" id="IPR036291">
    <property type="entry name" value="NAD(P)-bd_dom_sf"/>
</dbReference>
<keyword evidence="6" id="KW-1185">Reference proteome</keyword>